<reference evidence="4 5" key="1">
    <citation type="journal article" date="2007" name="Nature">
        <title>The medaka draft genome and insights into vertebrate genome evolution.</title>
        <authorList>
            <person name="Kasahara M."/>
            <person name="Naruse K."/>
            <person name="Sasaki S."/>
            <person name="Nakatani Y."/>
            <person name="Qu W."/>
            <person name="Ahsan B."/>
            <person name="Yamada T."/>
            <person name="Nagayasu Y."/>
            <person name="Doi K."/>
            <person name="Kasai Y."/>
            <person name="Jindo T."/>
            <person name="Kobayashi D."/>
            <person name="Shimada A."/>
            <person name="Toyoda A."/>
            <person name="Kuroki Y."/>
            <person name="Fujiyama A."/>
            <person name="Sasaki T."/>
            <person name="Shimizu A."/>
            <person name="Asakawa S."/>
            <person name="Shimizu N."/>
            <person name="Hashimoto S."/>
            <person name="Yang J."/>
            <person name="Lee Y."/>
            <person name="Matsushima K."/>
            <person name="Sugano S."/>
            <person name="Sakaizumi M."/>
            <person name="Narita T."/>
            <person name="Ohishi K."/>
            <person name="Haga S."/>
            <person name="Ohta F."/>
            <person name="Nomoto H."/>
            <person name="Nogata K."/>
            <person name="Morishita T."/>
            <person name="Endo T."/>
            <person name="Shin-I T."/>
            <person name="Takeda H."/>
            <person name="Morishita S."/>
            <person name="Kohara Y."/>
        </authorList>
    </citation>
    <scope>NUCLEOTIDE SEQUENCE [LARGE SCALE GENOMIC DNA]</scope>
    <source>
        <strain evidence="4 5">Hd-rR</strain>
    </source>
</reference>
<sequence>MIIMKSETLNCLAEDASRQTIVVGGGSADIEWIESLTTSTSPIFGRVNVVQLEDKASFALTVVNENQDIVAHAVFVDHPIGDLVDQAQWEQFLHKHFSSPQCTSLNTLFLHLFVAREDFATTTVHTIMRTAFHVVPEVEYICLVSPNVAELEPALQVIFDPFQSRTDSALQCLACFCCREKIYPQVHMRPFRASDLNEVMDIIDGETASSSDSIELESEHCHAITVEADKAVVGFIKVSDVIDIYNLEILDHFDLRQFKGFYKIQEKQAEAAAAYLSGEEQEPSSTLEEQRETQMTEAPSKKYNAFCIRFFLTKKRFNLRSVDCIQYMFQLFPDLDYCIFTFDLSCAEFGFLQNFLRVPTEPTNLSPCALYIFHRSGLGRVGVRKAVDSDRAAVSDLVKDLNCNKSLLQDLDSFYNDPVSVMLQAYVAQMDSQIVGILIVKDEQDVDYLRAHYNIDNYIQFSQYRSEEHVHIRHFVLKPFLGLLSKHFFKEVLRLAHKSCLYYRTYPRHCSHQDSCVDPLDFVLNYAVPISPRKQIIYPLEELGNDAPSIRLTEEQAPFALSLIRRKFLVQPRRNINTRIVVVGASDTGLSFLETLCLRPKLKFNNLALVSTHGFPGDCDHNDMGFLSTSHAYNSKDLALIHSNINVVKGKMVSINRKSKYVLVSGVGKVPYNYLILCTGLQYSVPNVTVENVSNPSNDQLQPQPTEQTNPGVVPSNLFTLNNVHDCMAARHWLCANFLDQKDNAIIYGDNIDVYISVETLLSLGIPGARIHLVLPPPEPAVCTFPNSVVENAVAAALKVANVHVHRDFVLAQMNSDEHPDRLTSVTFTKDSEPLHLQCGVFLNLSGKEIDCDVLESIQKSLLLSDDRLVIRATFLTTDSSIYGAGPLTRFSHWYHSDEWSHANFNSKEVGQDLAETLLSKLDAIVENLEEESPVEGRLIPIYKQAKIQAGKLPGGFNFLHVTKPSPTTARRPFTPTTQIVTGGVKTGNYFCIELDCNGLVETIICLSLEPLPISNYLTLYGKHEKLLGQMLRRYRQGLLQDLYSFFRQRWCMPIFHDRYSDLEKELWEKVRLKDTGSQRVTEEDSDSSPPGSFLDAEGRATVRNVTQRFLANNKDLLPMFSEPEQP</sequence>
<dbReference type="RefSeq" id="XP_023808581.1">
    <property type="nucleotide sequence ID" value="XM_023952813.1"/>
</dbReference>
<evidence type="ECO:0000259" key="3">
    <source>
        <dbReference type="Pfam" id="PF23150"/>
    </source>
</evidence>
<proteinExistence type="predicted"/>
<evidence type="ECO:0000313" key="4">
    <source>
        <dbReference type="Ensembl" id="ENSORLP00000021559.2"/>
    </source>
</evidence>
<organism evidence="4 5">
    <name type="scientific">Oryzias latipes</name>
    <name type="common">Japanese rice fish</name>
    <name type="synonym">Japanese killifish</name>
    <dbReference type="NCBI Taxonomy" id="8090"/>
    <lineage>
        <taxon>Eukaryota</taxon>
        <taxon>Metazoa</taxon>
        <taxon>Chordata</taxon>
        <taxon>Craniata</taxon>
        <taxon>Vertebrata</taxon>
        <taxon>Euteleostomi</taxon>
        <taxon>Actinopterygii</taxon>
        <taxon>Neopterygii</taxon>
        <taxon>Teleostei</taxon>
        <taxon>Neoteleostei</taxon>
        <taxon>Acanthomorphata</taxon>
        <taxon>Ovalentaria</taxon>
        <taxon>Atherinomorphae</taxon>
        <taxon>Beloniformes</taxon>
        <taxon>Adrianichthyidae</taxon>
        <taxon>Oryziinae</taxon>
        <taxon>Oryzias</taxon>
    </lineage>
</organism>
<name>H2MS25_ORYLA</name>
<dbReference type="HOGENOM" id="CLU_003251_1_0_1"/>
<dbReference type="STRING" id="8090.ENSORLP00000021559"/>
<evidence type="ECO:0000313" key="5">
    <source>
        <dbReference type="Proteomes" id="UP000001038"/>
    </source>
</evidence>
<dbReference type="Proteomes" id="UP000001038">
    <property type="component" value="Chromosome 24"/>
</dbReference>
<dbReference type="GO" id="GO:0036126">
    <property type="term" value="C:sperm flagellum"/>
    <property type="evidence" value="ECO:0000318"/>
    <property type="project" value="GO_Central"/>
</dbReference>
<dbReference type="InterPro" id="IPR036188">
    <property type="entry name" value="FAD/NAD-bd_sf"/>
</dbReference>
<dbReference type="Gene3D" id="3.50.50.60">
    <property type="entry name" value="FAD/NAD(P)-binding domain"/>
    <property type="match status" value="2"/>
</dbReference>
<dbReference type="InterPro" id="IPR032151">
    <property type="entry name" value="CFAP61_N"/>
</dbReference>
<dbReference type="AlphaFoldDB" id="H2MS25"/>
<feature type="domain" description="CFAP61 dimerisation" evidence="3">
    <location>
        <begin position="941"/>
        <end position="1055"/>
    </location>
</feature>
<accession>H2MS25</accession>
<dbReference type="InterPro" id="IPR056299">
    <property type="entry name" value="CFAP61_dimer"/>
</dbReference>
<feature type="region of interest" description="Disordered" evidence="1">
    <location>
        <begin position="1078"/>
        <end position="1100"/>
    </location>
</feature>
<dbReference type="Pfam" id="PF16092">
    <property type="entry name" value="CFAP61_N"/>
    <property type="match status" value="1"/>
</dbReference>
<keyword evidence="5" id="KW-1185">Reference proteome</keyword>
<protein>
    <submittedName>
        <fullName evidence="4">Cilia and flagella associated protein 61</fullName>
    </submittedName>
</protein>
<evidence type="ECO:0000259" key="2">
    <source>
        <dbReference type="Pfam" id="PF16092"/>
    </source>
</evidence>
<dbReference type="Ensembl" id="ENSORLT00000021560.2">
    <property type="protein sequence ID" value="ENSORLP00000021559.2"/>
    <property type="gene ID" value="ENSORLG00000017228.2"/>
</dbReference>
<dbReference type="InParanoid" id="H2MS25"/>
<dbReference type="Pfam" id="PF23150">
    <property type="entry name" value="CFAP61_dimer"/>
    <property type="match status" value="1"/>
</dbReference>
<dbReference type="GO" id="GO:0120316">
    <property type="term" value="P:sperm flagellum assembly"/>
    <property type="evidence" value="ECO:0000318"/>
    <property type="project" value="GO_Central"/>
</dbReference>
<reference evidence="4" key="3">
    <citation type="submission" date="2025-09" db="UniProtKB">
        <authorList>
            <consortium name="Ensembl"/>
        </authorList>
    </citation>
    <scope>IDENTIFICATION</scope>
    <source>
        <strain evidence="4">Hd-rR</strain>
    </source>
</reference>
<feature type="domain" description="Cilia- and flagella-associated protein 61 N-terminal" evidence="2">
    <location>
        <begin position="27"/>
        <end position="263"/>
    </location>
</feature>
<dbReference type="Bgee" id="ENSORLG00000017228">
    <property type="expression patterns" value="Expressed in testis and 5 other cell types or tissues"/>
</dbReference>
<dbReference type="SUPFAM" id="SSF51905">
    <property type="entry name" value="FAD/NAD(P)-binding domain"/>
    <property type="match status" value="1"/>
</dbReference>
<gene>
    <name evidence="4" type="primary">CFAP61</name>
</gene>
<evidence type="ECO:0000256" key="1">
    <source>
        <dbReference type="SAM" id="MobiDB-lite"/>
    </source>
</evidence>
<dbReference type="eggNOG" id="ENOG502QSEC">
    <property type="taxonomic scope" value="Eukaryota"/>
</dbReference>
<dbReference type="PANTHER" id="PTHR21178">
    <property type="entry name" value="CILIA- AND FLAGELLA-ASSOCIATED PROTEIN 61"/>
    <property type="match status" value="1"/>
</dbReference>
<dbReference type="GeneTree" id="ENSGT00390000004987"/>
<dbReference type="PANTHER" id="PTHR21178:SF8">
    <property type="entry name" value="CILIA- AND FLAGELLA-ASSOCIATED PROTEIN 61"/>
    <property type="match status" value="1"/>
</dbReference>
<dbReference type="InterPro" id="IPR038884">
    <property type="entry name" value="CFAP61"/>
</dbReference>
<dbReference type="GeneID" id="101163868"/>
<reference evidence="4" key="2">
    <citation type="submission" date="2025-08" db="UniProtKB">
        <authorList>
            <consortium name="Ensembl"/>
        </authorList>
    </citation>
    <scope>IDENTIFICATION</scope>
    <source>
        <strain evidence="4">Hd-rR</strain>
    </source>
</reference>